<feature type="signal peptide" evidence="2">
    <location>
        <begin position="1"/>
        <end position="20"/>
    </location>
</feature>
<dbReference type="Pfam" id="PF00691">
    <property type="entry name" value="OmpA"/>
    <property type="match status" value="1"/>
</dbReference>
<keyword evidence="5" id="KW-1185">Reference proteome</keyword>
<comment type="caution">
    <text evidence="4">The sequence shown here is derived from an EMBL/GenBank/DDBJ whole genome shotgun (WGS) entry which is preliminary data.</text>
</comment>
<feature type="chain" id="PRO_5020773001" evidence="2">
    <location>
        <begin position="21"/>
        <end position="278"/>
    </location>
</feature>
<dbReference type="InterPro" id="IPR050330">
    <property type="entry name" value="Bact_OuterMem_StrucFunc"/>
</dbReference>
<dbReference type="InterPro" id="IPR036737">
    <property type="entry name" value="OmpA-like_sf"/>
</dbReference>
<accession>A0A4Q1K3C2</accession>
<dbReference type="InterPro" id="IPR006665">
    <property type="entry name" value="OmpA-like"/>
</dbReference>
<dbReference type="PANTHER" id="PTHR30329:SF21">
    <property type="entry name" value="LIPOPROTEIN YIAD-RELATED"/>
    <property type="match status" value="1"/>
</dbReference>
<dbReference type="PANTHER" id="PTHR30329">
    <property type="entry name" value="STATOR ELEMENT OF FLAGELLAR MOTOR COMPLEX"/>
    <property type="match status" value="1"/>
</dbReference>
<proteinExistence type="predicted"/>
<name>A0A4Q1K3C2_9FLAO</name>
<evidence type="ECO:0000256" key="1">
    <source>
        <dbReference type="PROSITE-ProRule" id="PRU00473"/>
    </source>
</evidence>
<dbReference type="CDD" id="cd07185">
    <property type="entry name" value="OmpA_C-like"/>
    <property type="match status" value="1"/>
</dbReference>
<feature type="domain" description="OmpA-like" evidence="3">
    <location>
        <begin position="161"/>
        <end position="278"/>
    </location>
</feature>
<gene>
    <name evidence="4" type="ORF">EQG63_10675</name>
</gene>
<dbReference type="GO" id="GO:0016020">
    <property type="term" value="C:membrane"/>
    <property type="evidence" value="ECO:0007669"/>
    <property type="project" value="UniProtKB-UniRule"/>
</dbReference>
<reference evidence="5" key="1">
    <citation type="submission" date="2019-01" db="EMBL/GenBank/DDBJ databases">
        <title>Cytophagaceae bacterium strain CAR-16.</title>
        <authorList>
            <person name="Chen W.-M."/>
        </authorList>
    </citation>
    <scope>NUCLEOTIDE SEQUENCE [LARGE SCALE GENOMIC DNA]</scope>
    <source>
        <strain evidence="5">LLJ-11</strain>
    </source>
</reference>
<dbReference type="Gene3D" id="3.30.1330.60">
    <property type="entry name" value="OmpA-like domain"/>
    <property type="match status" value="2"/>
</dbReference>
<keyword evidence="2" id="KW-0732">Signal</keyword>
<evidence type="ECO:0000256" key="2">
    <source>
        <dbReference type="SAM" id="SignalP"/>
    </source>
</evidence>
<organism evidence="4 5">
    <name type="scientific">Flavobacterium amnicola</name>
    <dbReference type="NCBI Taxonomy" id="2506422"/>
    <lineage>
        <taxon>Bacteria</taxon>
        <taxon>Pseudomonadati</taxon>
        <taxon>Bacteroidota</taxon>
        <taxon>Flavobacteriia</taxon>
        <taxon>Flavobacteriales</taxon>
        <taxon>Flavobacteriaceae</taxon>
        <taxon>Flavobacterium</taxon>
    </lineage>
</organism>
<dbReference type="OrthoDB" id="9782229at2"/>
<evidence type="ECO:0000259" key="3">
    <source>
        <dbReference type="PROSITE" id="PS51123"/>
    </source>
</evidence>
<dbReference type="EMBL" id="SBKO01000005">
    <property type="protein sequence ID" value="RXR17248.1"/>
    <property type="molecule type" value="Genomic_DNA"/>
</dbReference>
<evidence type="ECO:0000313" key="5">
    <source>
        <dbReference type="Proteomes" id="UP000290283"/>
    </source>
</evidence>
<keyword evidence="1" id="KW-0472">Membrane</keyword>
<dbReference type="AlphaFoldDB" id="A0A4Q1K3C2"/>
<dbReference type="SUPFAM" id="SSF103088">
    <property type="entry name" value="OmpA-like"/>
    <property type="match status" value="2"/>
</dbReference>
<sequence>MKMKFLFTFLSLCFSTLVFSQEKFDIFFDFNKDIPNEKSALELQKWITENDHAQVLKIYGYCDSVDDNSYNKELALKRIQSTLKTLTENKIQISKSIELIPFGKDFKRSLIQEENRKVTLFYELLKLPVNNVGNEEIPTMGDITAKIERERATLASKFAKAKIGDIITIENIYFQLDTDKIIEKSRPILNELYEIMRKNPKLNIRINGHICCNVEATNSKLSSQRAIAVKAFLLEKQIHFYRLSYKGFGSTKPIFEIPEKNEKERLANRRVEIEIVAN</sequence>
<dbReference type="Proteomes" id="UP000290283">
    <property type="component" value="Unassembled WGS sequence"/>
</dbReference>
<protein>
    <submittedName>
        <fullName evidence="4">OmpA family protein</fullName>
    </submittedName>
</protein>
<dbReference type="PROSITE" id="PS51123">
    <property type="entry name" value="OMPA_2"/>
    <property type="match status" value="1"/>
</dbReference>
<evidence type="ECO:0000313" key="4">
    <source>
        <dbReference type="EMBL" id="RXR17248.1"/>
    </source>
</evidence>